<dbReference type="InterPro" id="IPR001173">
    <property type="entry name" value="Glyco_trans_2-like"/>
</dbReference>
<dbReference type="PANTHER" id="PTHR22916">
    <property type="entry name" value="GLYCOSYLTRANSFERASE"/>
    <property type="match status" value="1"/>
</dbReference>
<reference evidence="2" key="1">
    <citation type="journal article" date="2016" name="Insect Biochem. Mol. Biol.">
        <title>Multifaceted biological insights from a draft genome sequence of the tobacco hornworm moth, Manduca sexta.</title>
        <authorList>
            <person name="Kanost M.R."/>
            <person name="Arrese E.L."/>
            <person name="Cao X."/>
            <person name="Chen Y.R."/>
            <person name="Chellapilla S."/>
            <person name="Goldsmith M.R."/>
            <person name="Grosse-Wilde E."/>
            <person name="Heckel D.G."/>
            <person name="Herndon N."/>
            <person name="Jiang H."/>
            <person name="Papanicolaou A."/>
            <person name="Qu J."/>
            <person name="Soulages J.L."/>
            <person name="Vogel H."/>
            <person name="Walters J."/>
            <person name="Waterhouse R.M."/>
            <person name="Ahn S.J."/>
            <person name="Almeida F.C."/>
            <person name="An C."/>
            <person name="Aqrawi P."/>
            <person name="Bretschneider A."/>
            <person name="Bryant W.B."/>
            <person name="Bucks S."/>
            <person name="Chao H."/>
            <person name="Chevignon G."/>
            <person name="Christen J.M."/>
            <person name="Clarke D.F."/>
            <person name="Dittmer N.T."/>
            <person name="Ferguson L.C.F."/>
            <person name="Garavelou S."/>
            <person name="Gordon K.H.J."/>
            <person name="Gunaratna R.T."/>
            <person name="Han Y."/>
            <person name="Hauser F."/>
            <person name="He Y."/>
            <person name="Heidel-Fischer H."/>
            <person name="Hirsh A."/>
            <person name="Hu Y."/>
            <person name="Jiang H."/>
            <person name="Kalra D."/>
            <person name="Klinner C."/>
            <person name="Konig C."/>
            <person name="Kovar C."/>
            <person name="Kroll A.R."/>
            <person name="Kuwar S.S."/>
            <person name="Lee S.L."/>
            <person name="Lehman R."/>
            <person name="Li K."/>
            <person name="Li Z."/>
            <person name="Liang H."/>
            <person name="Lovelace S."/>
            <person name="Lu Z."/>
            <person name="Mansfield J.H."/>
            <person name="McCulloch K.J."/>
            <person name="Mathew T."/>
            <person name="Morton B."/>
            <person name="Muzny D.M."/>
            <person name="Neunemann D."/>
            <person name="Ongeri F."/>
            <person name="Pauchet Y."/>
            <person name="Pu L.L."/>
            <person name="Pyrousis I."/>
            <person name="Rao X.J."/>
            <person name="Redding A."/>
            <person name="Roesel C."/>
            <person name="Sanchez-Gracia A."/>
            <person name="Schaack S."/>
            <person name="Shukla A."/>
            <person name="Tetreau G."/>
            <person name="Wang Y."/>
            <person name="Xiong G.H."/>
            <person name="Traut W."/>
            <person name="Walsh T.K."/>
            <person name="Worley K.C."/>
            <person name="Wu D."/>
            <person name="Wu W."/>
            <person name="Wu Y.Q."/>
            <person name="Zhang X."/>
            <person name="Zou Z."/>
            <person name="Zucker H."/>
            <person name="Briscoe A.D."/>
            <person name="Burmester T."/>
            <person name="Clem R.J."/>
            <person name="Feyereisen R."/>
            <person name="Grimmelikhuijzen C.J.P."/>
            <person name="Hamodrakas S.J."/>
            <person name="Hansson B.S."/>
            <person name="Huguet E."/>
            <person name="Jermiin L.S."/>
            <person name="Lan Q."/>
            <person name="Lehman H.K."/>
            <person name="Lorenzen M."/>
            <person name="Merzendorfer H."/>
            <person name="Michalopoulos I."/>
            <person name="Morton D.B."/>
            <person name="Muthukrishnan S."/>
            <person name="Oakeshott J.G."/>
            <person name="Palmer W."/>
            <person name="Park Y."/>
            <person name="Passarelli A.L."/>
            <person name="Rozas J."/>
            <person name="Schwartz L.M."/>
            <person name="Smith W."/>
            <person name="Southgate A."/>
            <person name="Vilcinskas A."/>
            <person name="Vogt R."/>
            <person name="Wang P."/>
            <person name="Werren J."/>
            <person name="Yu X.Q."/>
            <person name="Zhou J.J."/>
            <person name="Brown S.J."/>
            <person name="Scherer S.E."/>
            <person name="Richards S."/>
            <person name="Blissard G.W."/>
        </authorList>
    </citation>
    <scope>NUCLEOTIDE SEQUENCE</scope>
</reference>
<dbReference type="Proteomes" id="UP000791440">
    <property type="component" value="Unassembled WGS sequence"/>
</dbReference>
<dbReference type="PANTHER" id="PTHR22916:SF3">
    <property type="entry name" value="UDP-GLCNAC:BETAGAL BETA-1,3-N-ACETYLGLUCOSAMINYLTRANSFERASE-LIKE PROTEIN 1"/>
    <property type="match status" value="1"/>
</dbReference>
<evidence type="ECO:0000259" key="1">
    <source>
        <dbReference type="Pfam" id="PF00535"/>
    </source>
</evidence>
<comment type="caution">
    <text evidence="2">The sequence shown here is derived from an EMBL/GenBank/DDBJ whole genome shotgun (WGS) entry which is preliminary data.</text>
</comment>
<dbReference type="GO" id="GO:0016758">
    <property type="term" value="F:hexosyltransferase activity"/>
    <property type="evidence" value="ECO:0007669"/>
    <property type="project" value="UniProtKB-ARBA"/>
</dbReference>
<dbReference type="AlphaFoldDB" id="A0A922CFE5"/>
<sequence length="345" mass="39102">MVDVSIIIPVYNGEKWIDNCMSSIATQTAFDAGLNIEIVVFNDGSTDRSELILENWANYYKTRNILFNFTSSGNSGVGAAKNGAVKISRGNYLCFQDIDDVMHPDRIILQYEAAKGNHNALIGSRISRVPANSTPRLVRWANNLSPAQLKTQIYTANGPTLLMPTWFCHRSVFKKVGGFTEQGHGTPEDLIFFYSHIDLGGDLHRVDKELVVYTYHEDAATFSVTRKKIWQVQLDRLEKYVISNWKSFMVWNAGKWGRRLLRSLTPENLHKVTAVCDVDKNKIGTMLELYSPVERIVKNRLPIIHFLDAKPPLLICVKLDLTNGQFEKNLNSLNLTEGVDYVLFN</sequence>
<protein>
    <recommendedName>
        <fullName evidence="1">Glycosyltransferase 2-like domain-containing protein</fullName>
    </recommendedName>
</protein>
<dbReference type="SUPFAM" id="SSF53448">
    <property type="entry name" value="Nucleotide-diphospho-sugar transferases"/>
    <property type="match status" value="1"/>
</dbReference>
<reference evidence="2" key="2">
    <citation type="submission" date="2020-12" db="EMBL/GenBank/DDBJ databases">
        <authorList>
            <person name="Kanost M."/>
        </authorList>
    </citation>
    <scope>NUCLEOTIDE SEQUENCE</scope>
</reference>
<evidence type="ECO:0000313" key="3">
    <source>
        <dbReference type="Proteomes" id="UP000791440"/>
    </source>
</evidence>
<dbReference type="EMBL" id="JH668314">
    <property type="protein sequence ID" value="KAG6444950.1"/>
    <property type="molecule type" value="Genomic_DNA"/>
</dbReference>
<feature type="domain" description="Glycosyltransferase 2-like" evidence="1">
    <location>
        <begin position="5"/>
        <end position="176"/>
    </location>
</feature>
<dbReference type="Gene3D" id="3.90.550.10">
    <property type="entry name" value="Spore Coat Polysaccharide Biosynthesis Protein SpsA, Chain A"/>
    <property type="match status" value="1"/>
</dbReference>
<name>A0A922CFE5_MANSE</name>
<dbReference type="InterPro" id="IPR029044">
    <property type="entry name" value="Nucleotide-diphossugar_trans"/>
</dbReference>
<gene>
    <name evidence="2" type="ORF">O3G_MSEX003620</name>
</gene>
<accession>A0A922CFE5</accession>
<keyword evidence="3" id="KW-1185">Reference proteome</keyword>
<evidence type="ECO:0000313" key="2">
    <source>
        <dbReference type="EMBL" id="KAG6444950.1"/>
    </source>
</evidence>
<organism evidence="2 3">
    <name type="scientific">Manduca sexta</name>
    <name type="common">Tobacco hawkmoth</name>
    <name type="synonym">Tobacco hornworm</name>
    <dbReference type="NCBI Taxonomy" id="7130"/>
    <lineage>
        <taxon>Eukaryota</taxon>
        <taxon>Metazoa</taxon>
        <taxon>Ecdysozoa</taxon>
        <taxon>Arthropoda</taxon>
        <taxon>Hexapoda</taxon>
        <taxon>Insecta</taxon>
        <taxon>Pterygota</taxon>
        <taxon>Neoptera</taxon>
        <taxon>Endopterygota</taxon>
        <taxon>Lepidoptera</taxon>
        <taxon>Glossata</taxon>
        <taxon>Ditrysia</taxon>
        <taxon>Bombycoidea</taxon>
        <taxon>Sphingidae</taxon>
        <taxon>Sphinginae</taxon>
        <taxon>Sphingini</taxon>
        <taxon>Manduca</taxon>
    </lineage>
</organism>
<proteinExistence type="predicted"/>
<dbReference type="Pfam" id="PF00535">
    <property type="entry name" value="Glycos_transf_2"/>
    <property type="match status" value="1"/>
</dbReference>
<dbReference type="OrthoDB" id="206708at2759"/>